<feature type="repeat" description="WD" evidence="3">
    <location>
        <begin position="220"/>
        <end position="259"/>
    </location>
</feature>
<gene>
    <name evidence="4" type="ORF">HK099_005906</name>
</gene>
<dbReference type="SMART" id="SM00320">
    <property type="entry name" value="WD40"/>
    <property type="match status" value="7"/>
</dbReference>
<evidence type="ECO:0000313" key="5">
    <source>
        <dbReference type="Proteomes" id="UP001211065"/>
    </source>
</evidence>
<dbReference type="PRINTS" id="PR00320">
    <property type="entry name" value="GPROTEINBRPT"/>
</dbReference>
<dbReference type="InterPro" id="IPR015943">
    <property type="entry name" value="WD40/YVTN_repeat-like_dom_sf"/>
</dbReference>
<dbReference type="Proteomes" id="UP001211065">
    <property type="component" value="Unassembled WGS sequence"/>
</dbReference>
<dbReference type="InterPro" id="IPR019775">
    <property type="entry name" value="WD40_repeat_CS"/>
</dbReference>
<dbReference type="AlphaFoldDB" id="A0AAD5U327"/>
<dbReference type="PROSITE" id="PS00678">
    <property type="entry name" value="WD_REPEATS_1"/>
    <property type="match status" value="3"/>
</dbReference>
<dbReference type="PROSITE" id="PS50082">
    <property type="entry name" value="WD_REPEATS_2"/>
    <property type="match status" value="6"/>
</dbReference>
<reference evidence="4" key="1">
    <citation type="submission" date="2020-05" db="EMBL/GenBank/DDBJ databases">
        <title>Phylogenomic resolution of chytrid fungi.</title>
        <authorList>
            <person name="Stajich J.E."/>
            <person name="Amses K."/>
            <person name="Simmons R."/>
            <person name="Seto K."/>
            <person name="Myers J."/>
            <person name="Bonds A."/>
            <person name="Quandt C.A."/>
            <person name="Barry K."/>
            <person name="Liu P."/>
            <person name="Grigoriev I."/>
            <person name="Longcore J.E."/>
            <person name="James T.Y."/>
        </authorList>
    </citation>
    <scope>NUCLEOTIDE SEQUENCE</scope>
    <source>
        <strain evidence="4">JEL0476</strain>
    </source>
</reference>
<dbReference type="InterPro" id="IPR001680">
    <property type="entry name" value="WD40_rpt"/>
</dbReference>
<sequence length="478" mass="53800">MTLKSKPKVLDLKDLDLKDTQADRRLSGESETLSQTDSAFGYEECERIGYNHDAEWYNSPSRSHSRNETFLNGNSSKMSSAKNNNEFLAQNTNNAFSKAASKLIIRNSQNDESGQNFNHDFSSAANKLIKLSNNVSTSNFVTEKRLLNTAVDFSQYKKLYQQRTILSSNWIKSKYTKSVLTGHADSVYCIQFDNKKIVSGSRDRTIKVWSMETKKCIRTLSGHTGSVLCLQYDDKYLVSGSSDSTIIQWLLDDGSKVRRLCGHATGVLDIRLSDRYIVSCSKDCSIKVWDVELGIVLHTLEGHSAAVNAIHLHNNILASASGDCLVKLWDCKTGRFLREFNGHKRGLACVQFDGETVISGSNDKQIKVWNARTGELIKNLEGHTKLVRTLCFDRHFICSGSYDESIRVFRRNSEDVPVINNGERGSEDIVLNLQNAHKSWVFHVQIDAGRIVSASQDQQIIVWDFTTGVDMIDKILEI</sequence>
<organism evidence="4 5">
    <name type="scientific">Clydaea vesicula</name>
    <dbReference type="NCBI Taxonomy" id="447962"/>
    <lineage>
        <taxon>Eukaryota</taxon>
        <taxon>Fungi</taxon>
        <taxon>Fungi incertae sedis</taxon>
        <taxon>Chytridiomycota</taxon>
        <taxon>Chytridiomycota incertae sedis</taxon>
        <taxon>Chytridiomycetes</taxon>
        <taxon>Lobulomycetales</taxon>
        <taxon>Lobulomycetaceae</taxon>
        <taxon>Clydaea</taxon>
    </lineage>
</organism>
<protein>
    <submittedName>
        <fullName evidence="4">Uncharacterized protein</fullName>
    </submittedName>
</protein>
<dbReference type="CDD" id="cd00200">
    <property type="entry name" value="WD40"/>
    <property type="match status" value="1"/>
</dbReference>
<dbReference type="PROSITE" id="PS50294">
    <property type="entry name" value="WD_REPEATS_REGION"/>
    <property type="match status" value="5"/>
</dbReference>
<evidence type="ECO:0000256" key="1">
    <source>
        <dbReference type="ARBA" id="ARBA00022574"/>
    </source>
</evidence>
<evidence type="ECO:0000256" key="2">
    <source>
        <dbReference type="ARBA" id="ARBA00022737"/>
    </source>
</evidence>
<dbReference type="InterPro" id="IPR020472">
    <property type="entry name" value="WD40_PAC1"/>
</dbReference>
<name>A0AAD5U327_9FUNG</name>
<keyword evidence="1 3" id="KW-0853">WD repeat</keyword>
<dbReference type="PANTHER" id="PTHR19848:SF8">
    <property type="entry name" value="F-BOX AND WD REPEAT DOMAIN CONTAINING 7"/>
    <property type="match status" value="1"/>
</dbReference>
<dbReference type="EMBL" id="JADGJW010000482">
    <property type="protein sequence ID" value="KAJ3216370.1"/>
    <property type="molecule type" value="Genomic_DNA"/>
</dbReference>
<dbReference type="InterPro" id="IPR036322">
    <property type="entry name" value="WD40_repeat_dom_sf"/>
</dbReference>
<proteinExistence type="predicted"/>
<keyword evidence="5" id="KW-1185">Reference proteome</keyword>
<evidence type="ECO:0000256" key="3">
    <source>
        <dbReference type="PROSITE-ProRule" id="PRU00221"/>
    </source>
</evidence>
<dbReference type="PANTHER" id="PTHR19848">
    <property type="entry name" value="WD40 REPEAT PROTEIN"/>
    <property type="match status" value="1"/>
</dbReference>
<feature type="repeat" description="WD" evidence="3">
    <location>
        <begin position="434"/>
        <end position="473"/>
    </location>
</feature>
<feature type="repeat" description="WD" evidence="3">
    <location>
        <begin position="260"/>
        <end position="299"/>
    </location>
</feature>
<comment type="caution">
    <text evidence="4">The sequence shown here is derived from an EMBL/GenBank/DDBJ whole genome shotgun (WGS) entry which is preliminary data.</text>
</comment>
<keyword evidence="2" id="KW-0677">Repeat</keyword>
<feature type="repeat" description="WD" evidence="3">
    <location>
        <begin position="300"/>
        <end position="339"/>
    </location>
</feature>
<feature type="repeat" description="WD" evidence="3">
    <location>
        <begin position="180"/>
        <end position="219"/>
    </location>
</feature>
<dbReference type="Gene3D" id="2.130.10.10">
    <property type="entry name" value="YVTN repeat-like/Quinoprotein amine dehydrogenase"/>
    <property type="match status" value="2"/>
</dbReference>
<dbReference type="SUPFAM" id="SSF50978">
    <property type="entry name" value="WD40 repeat-like"/>
    <property type="match status" value="1"/>
</dbReference>
<dbReference type="Pfam" id="PF00400">
    <property type="entry name" value="WD40"/>
    <property type="match status" value="7"/>
</dbReference>
<evidence type="ECO:0000313" key="4">
    <source>
        <dbReference type="EMBL" id="KAJ3216370.1"/>
    </source>
</evidence>
<feature type="repeat" description="WD" evidence="3">
    <location>
        <begin position="340"/>
        <end position="379"/>
    </location>
</feature>
<accession>A0AAD5U327</accession>